<name>G8P0P5_GRAMM</name>
<evidence type="ECO:0000313" key="2">
    <source>
        <dbReference type="EMBL" id="AEU34653.1"/>
    </source>
</evidence>
<reference evidence="2 3" key="1">
    <citation type="submission" date="2011-11" db="EMBL/GenBank/DDBJ databases">
        <title>Complete sequence of Granulicella mallensis MP5ACTX8.</title>
        <authorList>
            <consortium name="US DOE Joint Genome Institute"/>
            <person name="Lucas S."/>
            <person name="Copeland A."/>
            <person name="Lapidus A."/>
            <person name="Cheng J.-F."/>
            <person name="Goodwin L."/>
            <person name="Pitluck S."/>
            <person name="Peters L."/>
            <person name="Lu M."/>
            <person name="Detter J.C."/>
            <person name="Han C."/>
            <person name="Tapia R."/>
            <person name="Land M."/>
            <person name="Hauser L."/>
            <person name="Kyrpides N."/>
            <person name="Ivanova N."/>
            <person name="Mikhailova N."/>
            <person name="Pagani I."/>
            <person name="Rawat S."/>
            <person name="Mannisto M."/>
            <person name="Haggblom M."/>
            <person name="Woyke T."/>
        </authorList>
    </citation>
    <scope>NUCLEOTIDE SEQUENCE [LARGE SCALE GENOMIC DNA]</scope>
    <source>
        <strain evidence="3">ATCC BAA-1857 / DSM 23137 / MP5ACTX8</strain>
    </source>
</reference>
<protein>
    <submittedName>
        <fullName evidence="2">Prolyl 4-hydroxylase alpha subunit</fullName>
    </submittedName>
</protein>
<dbReference type="Gene3D" id="2.60.120.620">
    <property type="entry name" value="q2cbj1_9rhob like domain"/>
    <property type="match status" value="1"/>
</dbReference>
<organism evidence="2 3">
    <name type="scientific">Granulicella mallensis (strain ATCC BAA-1857 / DSM 23137 / MP5ACTX8)</name>
    <dbReference type="NCBI Taxonomy" id="682795"/>
    <lineage>
        <taxon>Bacteria</taxon>
        <taxon>Pseudomonadati</taxon>
        <taxon>Acidobacteriota</taxon>
        <taxon>Terriglobia</taxon>
        <taxon>Terriglobales</taxon>
        <taxon>Acidobacteriaceae</taxon>
        <taxon>Granulicella</taxon>
    </lineage>
</organism>
<dbReference type="eggNOG" id="COG3751">
    <property type="taxonomic scope" value="Bacteria"/>
</dbReference>
<feature type="domain" description="Prolyl 4-hydroxylase alpha subunit Fe(2+) 2OG dioxygenase" evidence="1">
    <location>
        <begin position="100"/>
        <end position="187"/>
    </location>
</feature>
<dbReference type="NCBIfam" id="NF041706">
    <property type="entry name" value="2OG_matur_YhhC"/>
    <property type="match status" value="1"/>
</dbReference>
<dbReference type="InterPro" id="IPR044862">
    <property type="entry name" value="Pro_4_hyd_alph_FE2OG_OXY"/>
</dbReference>
<accession>G8P0P5</accession>
<dbReference type="KEGG" id="gma:AciX8_0298"/>
<evidence type="ECO:0000259" key="1">
    <source>
        <dbReference type="Pfam" id="PF13640"/>
    </source>
</evidence>
<dbReference type="STRING" id="682795.AciX8_0298"/>
<gene>
    <name evidence="2" type="ordered locus">AciX8_0298</name>
</gene>
<dbReference type="Proteomes" id="UP000007113">
    <property type="component" value="Chromosome"/>
</dbReference>
<proteinExistence type="predicted"/>
<dbReference type="AlphaFoldDB" id="G8P0P5"/>
<dbReference type="RefSeq" id="WP_014263537.1">
    <property type="nucleotide sequence ID" value="NC_016631.1"/>
</dbReference>
<sequence length="194" mass="22051">MSALDLSAAVPRVKPFPCFTVSQVVSEELEQKLLAWFESEAPWRLAVMDFYEQYEFDFKDAILPESLGPLFSDATLNQLRDEVGSLLGASLKPEIDITAHKLNRTQKIRIHNDARPDGETHRFLIQLNRGWNDENGGLLMLFRGPEVETLEDVILPTSRSAFGFEISPASYHAVSQVHQGDRYTLVFSFYDNRS</sequence>
<evidence type="ECO:0000313" key="3">
    <source>
        <dbReference type="Proteomes" id="UP000007113"/>
    </source>
</evidence>
<keyword evidence="3" id="KW-1185">Reference proteome</keyword>
<dbReference type="HOGENOM" id="CLU_1347203_0_0_0"/>
<dbReference type="Pfam" id="PF13640">
    <property type="entry name" value="2OG-FeII_Oxy_3"/>
    <property type="match status" value="1"/>
</dbReference>
<dbReference type="EMBL" id="CP003130">
    <property type="protein sequence ID" value="AEU34653.1"/>
    <property type="molecule type" value="Genomic_DNA"/>
</dbReference>